<dbReference type="InterPro" id="IPR005302">
    <property type="entry name" value="MoCF_Sase_C"/>
</dbReference>
<protein>
    <recommendedName>
        <fullName evidence="1">MOSC domain-containing protein</fullName>
    </recommendedName>
</protein>
<dbReference type="EMBL" id="BAABFL010000400">
    <property type="protein sequence ID" value="GAA4650496.1"/>
    <property type="molecule type" value="Genomic_DNA"/>
</dbReference>
<dbReference type="Proteomes" id="UP001500604">
    <property type="component" value="Unassembled WGS sequence"/>
</dbReference>
<evidence type="ECO:0000313" key="3">
    <source>
        <dbReference type="Proteomes" id="UP001500604"/>
    </source>
</evidence>
<gene>
    <name evidence="2" type="ORF">GCM10023116_27790</name>
</gene>
<dbReference type="PROSITE" id="PS51340">
    <property type="entry name" value="MOSC"/>
    <property type="match status" value="1"/>
</dbReference>
<name>A0ABP8V5D5_9GAMM</name>
<sequence length="55" mass="6109">MTTVDTEKGVKTGEPLRMLASYRRQGNGIFFGQNLIHHGQGDIKTGMAVEVLNYK</sequence>
<accession>A0ABP8V5D5</accession>
<keyword evidence="3" id="KW-1185">Reference proteome</keyword>
<comment type="caution">
    <text evidence="2">The sequence shown here is derived from an EMBL/GenBank/DDBJ whole genome shotgun (WGS) entry which is preliminary data.</text>
</comment>
<feature type="domain" description="MOSC" evidence="1">
    <location>
        <begin position="1"/>
        <end position="52"/>
    </location>
</feature>
<reference evidence="3" key="1">
    <citation type="journal article" date="2019" name="Int. J. Syst. Evol. Microbiol.">
        <title>The Global Catalogue of Microorganisms (GCM) 10K type strain sequencing project: providing services to taxonomists for standard genome sequencing and annotation.</title>
        <authorList>
            <consortium name="The Broad Institute Genomics Platform"/>
            <consortium name="The Broad Institute Genome Sequencing Center for Infectious Disease"/>
            <person name="Wu L."/>
            <person name="Ma J."/>
        </authorList>
    </citation>
    <scope>NUCLEOTIDE SEQUENCE [LARGE SCALE GENOMIC DNA]</scope>
    <source>
        <strain evidence="3">JCM 17805</strain>
    </source>
</reference>
<proteinExistence type="predicted"/>
<evidence type="ECO:0000313" key="2">
    <source>
        <dbReference type="EMBL" id="GAA4650496.1"/>
    </source>
</evidence>
<organism evidence="2 3">
    <name type="scientific">Kistimonas scapharcae</name>
    <dbReference type="NCBI Taxonomy" id="1036133"/>
    <lineage>
        <taxon>Bacteria</taxon>
        <taxon>Pseudomonadati</taxon>
        <taxon>Pseudomonadota</taxon>
        <taxon>Gammaproteobacteria</taxon>
        <taxon>Oceanospirillales</taxon>
        <taxon>Endozoicomonadaceae</taxon>
        <taxon>Kistimonas</taxon>
    </lineage>
</organism>
<evidence type="ECO:0000259" key="1">
    <source>
        <dbReference type="PROSITE" id="PS51340"/>
    </source>
</evidence>